<evidence type="ECO:0000313" key="1">
    <source>
        <dbReference type="EMBL" id="GGE56644.1"/>
    </source>
</evidence>
<reference evidence="1" key="2">
    <citation type="submission" date="2020-09" db="EMBL/GenBank/DDBJ databases">
        <authorList>
            <person name="Sun Q."/>
            <person name="Zhou Y."/>
        </authorList>
    </citation>
    <scope>NUCLEOTIDE SEQUENCE</scope>
    <source>
        <strain evidence="1">CGMCC 1.12698</strain>
    </source>
</reference>
<dbReference type="InterPro" id="IPR025553">
    <property type="entry name" value="YppF"/>
</dbReference>
<keyword evidence="2" id="KW-1185">Reference proteome</keyword>
<evidence type="ECO:0008006" key="3">
    <source>
        <dbReference type="Google" id="ProtNLM"/>
    </source>
</evidence>
<sequence length="65" mass="7592">MTLQDLKREFILHKQYEAEDLNELMDFLRICYVKGVVAISTYRNLIKELELLGATKPAYEIEAIS</sequence>
<name>A0A917AJX6_9BACI</name>
<reference evidence="1" key="1">
    <citation type="journal article" date="2014" name="Int. J. Syst. Evol. Microbiol.">
        <title>Complete genome sequence of Corynebacterium casei LMG S-19264T (=DSM 44701T), isolated from a smear-ripened cheese.</title>
        <authorList>
            <consortium name="US DOE Joint Genome Institute (JGI-PGF)"/>
            <person name="Walter F."/>
            <person name="Albersmeier A."/>
            <person name="Kalinowski J."/>
            <person name="Ruckert C."/>
        </authorList>
    </citation>
    <scope>NUCLEOTIDE SEQUENCE</scope>
    <source>
        <strain evidence="1">CGMCC 1.12698</strain>
    </source>
</reference>
<dbReference type="AlphaFoldDB" id="A0A917AJX6"/>
<evidence type="ECO:0000313" key="2">
    <source>
        <dbReference type="Proteomes" id="UP000605259"/>
    </source>
</evidence>
<proteinExistence type="predicted"/>
<dbReference type="RefSeq" id="WP_188386750.1">
    <property type="nucleotide sequence ID" value="NZ_BMFK01000001.1"/>
</dbReference>
<dbReference type="Proteomes" id="UP000605259">
    <property type="component" value="Unassembled WGS sequence"/>
</dbReference>
<dbReference type="EMBL" id="BMFK01000001">
    <property type="protein sequence ID" value="GGE56644.1"/>
    <property type="molecule type" value="Genomic_DNA"/>
</dbReference>
<organism evidence="1 2">
    <name type="scientific">Priestia taiwanensis</name>
    <dbReference type="NCBI Taxonomy" id="1347902"/>
    <lineage>
        <taxon>Bacteria</taxon>
        <taxon>Bacillati</taxon>
        <taxon>Bacillota</taxon>
        <taxon>Bacilli</taxon>
        <taxon>Bacillales</taxon>
        <taxon>Bacillaceae</taxon>
        <taxon>Priestia</taxon>
    </lineage>
</organism>
<comment type="caution">
    <text evidence="1">The sequence shown here is derived from an EMBL/GenBank/DDBJ whole genome shotgun (WGS) entry which is preliminary data.</text>
</comment>
<protein>
    <recommendedName>
        <fullName evidence="3">YppF-like protein</fullName>
    </recommendedName>
</protein>
<gene>
    <name evidence="1" type="ORF">GCM10007140_03700</name>
</gene>
<accession>A0A917AJX6</accession>
<dbReference type="Pfam" id="PF14178">
    <property type="entry name" value="YppF"/>
    <property type="match status" value="1"/>
</dbReference>